<feature type="domain" description="Fe2OG dioxygenase" evidence="1">
    <location>
        <begin position="116"/>
        <end position="213"/>
    </location>
</feature>
<protein>
    <submittedName>
        <fullName evidence="2">Alpha-ketoglutarate-dependent dioxygenase AlkB</fullName>
    </submittedName>
</protein>
<name>A0A4Y8UME0_9GAMM</name>
<organism evidence="2 3">
    <name type="scientific">Gammaproteobacteria bacterium LSUCC0057</name>
    <dbReference type="NCBI Taxonomy" id="2559237"/>
    <lineage>
        <taxon>Bacteria</taxon>
        <taxon>Pseudomonadati</taxon>
        <taxon>Pseudomonadota</taxon>
        <taxon>Gammaproteobacteria</taxon>
        <taxon>Cellvibrionales</taxon>
        <taxon>Porticoccaceae</taxon>
        <taxon>SAR92 clade</taxon>
    </lineage>
</organism>
<dbReference type="AlphaFoldDB" id="A0A4Y8UME0"/>
<accession>A0A4Y8UME0</accession>
<dbReference type="Proteomes" id="UP000298133">
    <property type="component" value="Unassembled WGS sequence"/>
</dbReference>
<keyword evidence="2" id="KW-0223">Dioxygenase</keyword>
<dbReference type="GO" id="GO:0051213">
    <property type="term" value="F:dioxygenase activity"/>
    <property type="evidence" value="ECO:0007669"/>
    <property type="project" value="UniProtKB-KW"/>
</dbReference>
<dbReference type="GO" id="GO:0006307">
    <property type="term" value="P:DNA alkylation repair"/>
    <property type="evidence" value="ECO:0007669"/>
    <property type="project" value="InterPro"/>
</dbReference>
<dbReference type="InterPro" id="IPR032854">
    <property type="entry name" value="ALKBH3"/>
</dbReference>
<dbReference type="Gene3D" id="2.60.120.590">
    <property type="entry name" value="Alpha-ketoglutarate-dependent dioxygenase AlkB-like"/>
    <property type="match status" value="1"/>
</dbReference>
<dbReference type="InterPro" id="IPR037151">
    <property type="entry name" value="AlkB-like_sf"/>
</dbReference>
<gene>
    <name evidence="2" type="ORF">E3W66_02800</name>
</gene>
<dbReference type="InterPro" id="IPR027450">
    <property type="entry name" value="AlkB-like"/>
</dbReference>
<dbReference type="PANTHER" id="PTHR31212">
    <property type="entry name" value="ALPHA-KETOGLUTARATE-DEPENDENT DIOXYGENASE ALKB HOMOLOG 3"/>
    <property type="match status" value="1"/>
</dbReference>
<evidence type="ECO:0000259" key="1">
    <source>
        <dbReference type="PROSITE" id="PS51471"/>
    </source>
</evidence>
<comment type="caution">
    <text evidence="2">The sequence shown here is derived from an EMBL/GenBank/DDBJ whole genome shotgun (WGS) entry which is preliminary data.</text>
</comment>
<dbReference type="SUPFAM" id="SSF51197">
    <property type="entry name" value="Clavaminate synthase-like"/>
    <property type="match status" value="1"/>
</dbReference>
<dbReference type="PROSITE" id="PS51471">
    <property type="entry name" value="FE2OG_OXY"/>
    <property type="match status" value="1"/>
</dbReference>
<proteinExistence type="predicted"/>
<keyword evidence="3" id="KW-1185">Reference proteome</keyword>
<dbReference type="Pfam" id="PF13532">
    <property type="entry name" value="2OG-FeII_Oxy_2"/>
    <property type="match status" value="1"/>
</dbReference>
<reference evidence="2 3" key="1">
    <citation type="submission" date="2019-03" db="EMBL/GenBank/DDBJ databases">
        <title>Draft genome of Gammaproteobacteria bacterium LSUCC0057, a member of the SAR92 clade.</title>
        <authorList>
            <person name="Lanclos V.C."/>
            <person name="Doiron C."/>
            <person name="Henson M.W."/>
            <person name="Thrash J.C."/>
        </authorList>
    </citation>
    <scope>NUCLEOTIDE SEQUENCE [LARGE SCALE GENOMIC DNA]</scope>
    <source>
        <strain evidence="2 3">LSUCC0057</strain>
    </source>
</reference>
<keyword evidence="2" id="KW-0560">Oxidoreductase</keyword>
<evidence type="ECO:0000313" key="2">
    <source>
        <dbReference type="EMBL" id="TFH68894.1"/>
    </source>
</evidence>
<dbReference type="PANTHER" id="PTHR31212:SF4">
    <property type="entry name" value="ALPHA-KETOGLUTARATE-DEPENDENT DIOXYGENASE ALKB HOMOLOG 3"/>
    <property type="match status" value="1"/>
</dbReference>
<sequence length="217" mass="24946">MSGRRARRLVLFDHHTIALTGAEPQQLQLDYYPRWLNTARADEILQLAEQLDWRQDQLRMFGRTIDVPRLHCWYRTDGVNSSGVDYRWSGVQMVAAPAPSWLAQLTEQIAALAGHPLNRCLANFYRDGRDSVDWHADDEPELGSNPLIASLSVGASRRFQLRHRHTKELQTLQLEHGSLLIMGAGVQRYWHHRVPKTAKPTSPRFNFTLRYIAPTAE</sequence>
<dbReference type="OrthoDB" id="190276at2"/>
<dbReference type="EMBL" id="SPIA01000001">
    <property type="protein sequence ID" value="TFH68894.1"/>
    <property type="molecule type" value="Genomic_DNA"/>
</dbReference>
<evidence type="ECO:0000313" key="3">
    <source>
        <dbReference type="Proteomes" id="UP000298133"/>
    </source>
</evidence>
<dbReference type="InterPro" id="IPR005123">
    <property type="entry name" value="Oxoglu/Fe-dep_dioxygenase_dom"/>
</dbReference>